<keyword evidence="3" id="KW-0206">Cytoskeleton</keyword>
<dbReference type="GO" id="GO:0005829">
    <property type="term" value="C:cytosol"/>
    <property type="evidence" value="ECO:0007669"/>
    <property type="project" value="TreeGrafter"/>
</dbReference>
<proteinExistence type="inferred from homology"/>
<comment type="similarity">
    <text evidence="1 3">Belongs to the TBCA family.</text>
</comment>
<dbReference type="PANTHER" id="PTHR21500">
    <property type="entry name" value="TUBULIN-SPECIFIC CHAPERONE A"/>
    <property type="match status" value="1"/>
</dbReference>
<keyword evidence="2 3" id="KW-0143">Chaperone</keyword>
<evidence type="ECO:0000256" key="2">
    <source>
        <dbReference type="ARBA" id="ARBA00023186"/>
    </source>
</evidence>
<accession>A0A4Q2DYF1</accession>
<dbReference type="GO" id="GO:0007023">
    <property type="term" value="P:post-chaperonin tubulin folding pathway"/>
    <property type="evidence" value="ECO:0007669"/>
    <property type="project" value="UniProtKB-UniRule"/>
</dbReference>
<keyword evidence="5" id="KW-1185">Reference proteome</keyword>
<comment type="subunit">
    <text evidence="3">Supercomplex made of cofactors A to E. Cofactors A and D function by capturing and stabilizing tubulin in a quasi-native conformation. Cofactor E binds to the cofactor D-tubulin complex; interaction with cofactor C then causes the release of tubulin polypeptides that are committed to the native state.</text>
</comment>
<dbReference type="Proteomes" id="UP000290288">
    <property type="component" value="Unassembled WGS sequence"/>
</dbReference>
<dbReference type="InterPro" id="IPR004226">
    <property type="entry name" value="TBCA"/>
</dbReference>
<dbReference type="InterPro" id="IPR036126">
    <property type="entry name" value="TBCA_sf"/>
</dbReference>
<dbReference type="SUPFAM" id="SSF46988">
    <property type="entry name" value="Tubulin chaperone cofactor A"/>
    <property type="match status" value="1"/>
</dbReference>
<gene>
    <name evidence="4" type="ORF">EST38_g1286</name>
</gene>
<keyword evidence="3" id="KW-0493">Microtubule</keyword>
<comment type="subcellular location">
    <subcellularLocation>
        <location evidence="3">Cytoplasm</location>
        <location evidence="3">Cytoskeleton</location>
    </subcellularLocation>
</comment>
<dbReference type="OrthoDB" id="296187at2759"/>
<protein>
    <recommendedName>
        <fullName evidence="3">Tubulin-specific chaperone A</fullName>
    </recommendedName>
</protein>
<dbReference type="AlphaFoldDB" id="A0A4Q2DYF1"/>
<dbReference type="GO" id="GO:0048487">
    <property type="term" value="F:beta-tubulin binding"/>
    <property type="evidence" value="ECO:0007669"/>
    <property type="project" value="InterPro"/>
</dbReference>
<dbReference type="GO" id="GO:0005874">
    <property type="term" value="C:microtubule"/>
    <property type="evidence" value="ECO:0007669"/>
    <property type="project" value="UniProtKB-KW"/>
</dbReference>
<dbReference type="Pfam" id="PF02970">
    <property type="entry name" value="TBCA"/>
    <property type="match status" value="1"/>
</dbReference>
<organism evidence="4 5">
    <name type="scientific">Candolleomyces aberdarensis</name>
    <dbReference type="NCBI Taxonomy" id="2316362"/>
    <lineage>
        <taxon>Eukaryota</taxon>
        <taxon>Fungi</taxon>
        <taxon>Dikarya</taxon>
        <taxon>Basidiomycota</taxon>
        <taxon>Agaricomycotina</taxon>
        <taxon>Agaricomycetes</taxon>
        <taxon>Agaricomycetidae</taxon>
        <taxon>Agaricales</taxon>
        <taxon>Agaricineae</taxon>
        <taxon>Psathyrellaceae</taxon>
        <taxon>Candolleomyces</taxon>
    </lineage>
</organism>
<evidence type="ECO:0000256" key="3">
    <source>
        <dbReference type="RuleBase" id="RU364030"/>
    </source>
</evidence>
<comment type="caution">
    <text evidence="4">The sequence shown here is derived from an EMBL/GenBank/DDBJ whole genome shotgun (WGS) entry which is preliminary data.</text>
</comment>
<sequence length="110" mass="12628">MDVPATKRQLKIKTGAVQRLLKENGLYTNEIEELEIRRQKFIAENREEWDIKNVGKLIEESKKMVKDTHTRLGQAAIELRDVVVAAKQEEALAEDEDLLKAEEVLETANL</sequence>
<name>A0A4Q2DYF1_9AGAR</name>
<dbReference type="PANTHER" id="PTHR21500:SF0">
    <property type="entry name" value="TUBULIN-SPECIFIC CHAPERONE A"/>
    <property type="match status" value="1"/>
</dbReference>
<keyword evidence="3" id="KW-0963">Cytoplasm</keyword>
<dbReference type="EMBL" id="SDEE01000017">
    <property type="protein sequence ID" value="RXW24542.1"/>
    <property type="molecule type" value="Genomic_DNA"/>
</dbReference>
<dbReference type="STRING" id="2316362.A0A4Q2DYF1"/>
<evidence type="ECO:0000313" key="4">
    <source>
        <dbReference type="EMBL" id="RXW24542.1"/>
    </source>
</evidence>
<evidence type="ECO:0000256" key="1">
    <source>
        <dbReference type="ARBA" id="ARBA00006806"/>
    </source>
</evidence>
<reference evidence="4 5" key="1">
    <citation type="submission" date="2019-01" db="EMBL/GenBank/DDBJ databases">
        <title>Draft genome sequence of Psathyrella aberdarensis IHI B618.</title>
        <authorList>
            <person name="Buettner E."/>
            <person name="Kellner H."/>
        </authorList>
    </citation>
    <scope>NUCLEOTIDE SEQUENCE [LARGE SCALE GENOMIC DNA]</scope>
    <source>
        <strain evidence="4 5">IHI B618</strain>
    </source>
</reference>
<dbReference type="GO" id="GO:0007021">
    <property type="term" value="P:tubulin complex assembly"/>
    <property type="evidence" value="ECO:0007669"/>
    <property type="project" value="UniProtKB-UniRule"/>
</dbReference>
<evidence type="ECO:0000313" key="5">
    <source>
        <dbReference type="Proteomes" id="UP000290288"/>
    </source>
</evidence>
<dbReference type="Gene3D" id="1.20.58.90">
    <property type="match status" value="1"/>
</dbReference>